<name>A0A4R0IWS1_9ACTN</name>
<evidence type="ECO:0000313" key="7">
    <source>
        <dbReference type="EMBL" id="TCC35988.1"/>
    </source>
</evidence>
<dbReference type="InterPro" id="IPR051677">
    <property type="entry name" value="AfsR-DnrI-RedD_regulator"/>
</dbReference>
<evidence type="ECO:0000256" key="1">
    <source>
        <dbReference type="ARBA" id="ARBA00005820"/>
    </source>
</evidence>
<dbReference type="GO" id="GO:0000160">
    <property type="term" value="P:phosphorelay signal transduction system"/>
    <property type="evidence" value="ECO:0007669"/>
    <property type="project" value="InterPro"/>
</dbReference>
<dbReference type="InterPro" id="IPR001867">
    <property type="entry name" value="OmpR/PhoB-type_DNA-bd"/>
</dbReference>
<dbReference type="Gene3D" id="3.40.50.300">
    <property type="entry name" value="P-loop containing nucleotide triphosphate hydrolases"/>
    <property type="match status" value="1"/>
</dbReference>
<dbReference type="Proteomes" id="UP000294225">
    <property type="component" value="Unassembled WGS sequence"/>
</dbReference>
<sequence length="997" mass="107849">MLPRRGRLLQVSHPLYIELLGPLRIRWRGAELPVRAQRLQALLAVLALRANQICTASELLDAVWQDNPPGTGVKVLPPYIYRLRRTLPVDILAHTSDGYLLRLDEGAVDVTEFENVVRRATELRERGELDAAAAEYRTALALHRGEPLAGLPGQYLAAQRLRLAERRDKVFGDRVDVDLERGRAAELVAELVPAVAARPFDERLAGQLMRSLSADGRQADALDVYSRTRQTLIDELGVEPGPALREVHRTILRNETTAQVRDELPYAGATFVGRDAELAHLADALRATDTQAPPIVAIDGMAGVGKTALAVNTARSLARRYPDGLLFVDLHGHTPGRPPLDVKAALDHLLLGADVPAAAIPHTLEKAQALWRTTVAGRRVLVVLDNAPDSTTVNHLLPGSPTCGVLITSRTQLTGLDARDRLHLGLLDAADATNLLAALVGAERATADVAASNDLIERCGNLPLALRIAGARLRHRPAWTVAHINQRLDRVGRRLTELTADGLGIAAAFELSYDQLTPKQQRMFRLLSVVPGRDFDRYGAAALVDCAPEEAADLAESLVDANLLLEPTPDRYQFHDLIRDYAAELARNTDVDPDAATDRLLEYYVQAVNHPLAQQGNAPFLELGDRPLNVALPALDTIRQAVAWADSEAANLAAAVEQALARGRLEYTWLLALGSMRLLQLRGYRQQEKHVIELGLAAARRAGDRKAEAHMLHALSSYLRGRGNTQGATDVLRQALELLPEDADARVRGRLYTSLGLAMQTVDPFGEALPALRKAADIAREIQDDVLLGRALTFSGLALSNACEYADAEQMYTGALAILRPRGASGLRADALSGLTTCYVNLGRLDEAMASATEARDVAVELESSFSIPFALARLALVNRLQGNVDTALTLCREAVAVAENGGNEQVRWSARQSLGTTLLAAGQTDEALECFEYVHRGAVEDQNNAYIVGALEGLADHAAAVGDPAKATAYLEEALAISDEVSPARSVGLRTKLADL</sequence>
<dbReference type="InterPro" id="IPR002182">
    <property type="entry name" value="NB-ARC"/>
</dbReference>
<comment type="similarity">
    <text evidence="1">Belongs to the AfsR/DnrI/RedD regulatory family.</text>
</comment>
<dbReference type="CDD" id="cd15831">
    <property type="entry name" value="BTAD"/>
    <property type="match status" value="1"/>
</dbReference>
<dbReference type="AlphaFoldDB" id="A0A4R0IWS1"/>
<dbReference type="SUPFAM" id="SSF46894">
    <property type="entry name" value="C-terminal effector domain of the bipartite response regulators"/>
    <property type="match status" value="1"/>
</dbReference>
<dbReference type="GO" id="GO:0003677">
    <property type="term" value="F:DNA binding"/>
    <property type="evidence" value="ECO:0007669"/>
    <property type="project" value="UniProtKB-UniRule"/>
</dbReference>
<evidence type="ECO:0000313" key="8">
    <source>
        <dbReference type="Proteomes" id="UP000294225"/>
    </source>
</evidence>
<accession>A0A4R0IWS1</accession>
<evidence type="ECO:0000256" key="5">
    <source>
        <dbReference type="PROSITE-ProRule" id="PRU01091"/>
    </source>
</evidence>
<organism evidence="7 8">
    <name type="scientific">Kribbella speibonae</name>
    <dbReference type="NCBI Taxonomy" id="1572660"/>
    <lineage>
        <taxon>Bacteria</taxon>
        <taxon>Bacillati</taxon>
        <taxon>Actinomycetota</taxon>
        <taxon>Actinomycetes</taxon>
        <taxon>Propionibacteriales</taxon>
        <taxon>Kribbellaceae</taxon>
        <taxon>Kribbella</taxon>
    </lineage>
</organism>
<evidence type="ECO:0000256" key="2">
    <source>
        <dbReference type="ARBA" id="ARBA00023015"/>
    </source>
</evidence>
<dbReference type="SUPFAM" id="SSF48452">
    <property type="entry name" value="TPR-like"/>
    <property type="match status" value="3"/>
</dbReference>
<dbReference type="InterPro" id="IPR016032">
    <property type="entry name" value="Sig_transdc_resp-reg_C-effctor"/>
</dbReference>
<dbReference type="InterPro" id="IPR011990">
    <property type="entry name" value="TPR-like_helical_dom_sf"/>
</dbReference>
<evidence type="ECO:0000256" key="4">
    <source>
        <dbReference type="ARBA" id="ARBA00023163"/>
    </source>
</evidence>
<dbReference type="GO" id="GO:0006355">
    <property type="term" value="P:regulation of DNA-templated transcription"/>
    <property type="evidence" value="ECO:0007669"/>
    <property type="project" value="InterPro"/>
</dbReference>
<dbReference type="PROSITE" id="PS51755">
    <property type="entry name" value="OMPR_PHOB"/>
    <property type="match status" value="1"/>
</dbReference>
<dbReference type="EMBL" id="SJKC01000003">
    <property type="protein sequence ID" value="TCC35988.1"/>
    <property type="molecule type" value="Genomic_DNA"/>
</dbReference>
<gene>
    <name evidence="7" type="ORF">E0H92_25200</name>
</gene>
<dbReference type="Pfam" id="PF00486">
    <property type="entry name" value="Trans_reg_C"/>
    <property type="match status" value="1"/>
</dbReference>
<dbReference type="InterPro" id="IPR005158">
    <property type="entry name" value="BTAD"/>
</dbReference>
<evidence type="ECO:0000259" key="6">
    <source>
        <dbReference type="PROSITE" id="PS51755"/>
    </source>
</evidence>
<feature type="DNA-binding region" description="OmpR/PhoB-type" evidence="5">
    <location>
        <begin position="6"/>
        <end position="103"/>
    </location>
</feature>
<dbReference type="SMART" id="SM00028">
    <property type="entry name" value="TPR"/>
    <property type="match status" value="7"/>
</dbReference>
<reference evidence="7 8" key="1">
    <citation type="submission" date="2019-02" db="EMBL/GenBank/DDBJ databases">
        <title>Kribbella capetownensis sp. nov. and Kribbella speibonae sp. nov., isolated from soil.</title>
        <authorList>
            <person name="Curtis S.M."/>
            <person name="Norton I."/>
            <person name="Everest G.J."/>
            <person name="Meyers P.R."/>
        </authorList>
    </citation>
    <scope>NUCLEOTIDE SEQUENCE [LARGE SCALE GENOMIC DNA]</scope>
    <source>
        <strain evidence="7 8">YM55</strain>
    </source>
</reference>
<dbReference type="InterPro" id="IPR027417">
    <property type="entry name" value="P-loop_NTPase"/>
</dbReference>
<dbReference type="SUPFAM" id="SSF52540">
    <property type="entry name" value="P-loop containing nucleoside triphosphate hydrolases"/>
    <property type="match status" value="1"/>
</dbReference>
<comment type="caution">
    <text evidence="7">The sequence shown here is derived from an EMBL/GenBank/DDBJ whole genome shotgun (WGS) entry which is preliminary data.</text>
</comment>
<dbReference type="Gene3D" id="1.25.40.10">
    <property type="entry name" value="Tetratricopeptide repeat domain"/>
    <property type="match status" value="3"/>
</dbReference>
<evidence type="ECO:0000256" key="3">
    <source>
        <dbReference type="ARBA" id="ARBA00023125"/>
    </source>
</evidence>
<dbReference type="Pfam" id="PF13424">
    <property type="entry name" value="TPR_12"/>
    <property type="match status" value="1"/>
</dbReference>
<dbReference type="PANTHER" id="PTHR35807:SF1">
    <property type="entry name" value="TRANSCRIPTIONAL REGULATOR REDD"/>
    <property type="match status" value="1"/>
</dbReference>
<dbReference type="Pfam" id="PF03704">
    <property type="entry name" value="BTAD"/>
    <property type="match status" value="1"/>
</dbReference>
<dbReference type="Pfam" id="PF00931">
    <property type="entry name" value="NB-ARC"/>
    <property type="match status" value="1"/>
</dbReference>
<feature type="domain" description="OmpR/PhoB-type" evidence="6">
    <location>
        <begin position="6"/>
        <end position="103"/>
    </location>
</feature>
<proteinExistence type="inferred from homology"/>
<keyword evidence="3 5" id="KW-0238">DNA-binding</keyword>
<dbReference type="InterPro" id="IPR036388">
    <property type="entry name" value="WH-like_DNA-bd_sf"/>
</dbReference>
<dbReference type="InterPro" id="IPR019734">
    <property type="entry name" value="TPR_rpt"/>
</dbReference>
<dbReference type="Gene3D" id="1.10.10.10">
    <property type="entry name" value="Winged helix-like DNA-binding domain superfamily/Winged helix DNA-binding domain"/>
    <property type="match status" value="2"/>
</dbReference>
<keyword evidence="2" id="KW-0805">Transcription regulation</keyword>
<dbReference type="SMART" id="SM01043">
    <property type="entry name" value="BTAD"/>
    <property type="match status" value="1"/>
</dbReference>
<dbReference type="PRINTS" id="PR00364">
    <property type="entry name" value="DISEASERSIST"/>
</dbReference>
<protein>
    <recommendedName>
        <fullName evidence="6">OmpR/PhoB-type domain-containing protein</fullName>
    </recommendedName>
</protein>
<keyword evidence="4" id="KW-0804">Transcription</keyword>
<dbReference type="PANTHER" id="PTHR35807">
    <property type="entry name" value="TRANSCRIPTIONAL REGULATOR REDD-RELATED"/>
    <property type="match status" value="1"/>
</dbReference>
<dbReference type="GO" id="GO:0043531">
    <property type="term" value="F:ADP binding"/>
    <property type="evidence" value="ECO:0007669"/>
    <property type="project" value="InterPro"/>
</dbReference>
<dbReference type="SMART" id="SM00862">
    <property type="entry name" value="Trans_reg_C"/>
    <property type="match status" value="1"/>
</dbReference>